<reference evidence="1" key="1">
    <citation type="journal article" date="2023" name="Insect Mol. Biol.">
        <title>Genome sequencing provides insights into the evolution of gene families encoding plant cell wall-degrading enzymes in longhorned beetles.</title>
        <authorList>
            <person name="Shin N.R."/>
            <person name="Okamura Y."/>
            <person name="Kirsch R."/>
            <person name="Pauchet Y."/>
        </authorList>
    </citation>
    <scope>NUCLEOTIDE SEQUENCE</scope>
    <source>
        <strain evidence="1">MMC_N1</strain>
    </source>
</reference>
<keyword evidence="2" id="KW-1185">Reference proteome</keyword>
<name>A0ABQ9JL43_9CUCU</name>
<organism evidence="1 2">
    <name type="scientific">Molorchus minor</name>
    <dbReference type="NCBI Taxonomy" id="1323400"/>
    <lineage>
        <taxon>Eukaryota</taxon>
        <taxon>Metazoa</taxon>
        <taxon>Ecdysozoa</taxon>
        <taxon>Arthropoda</taxon>
        <taxon>Hexapoda</taxon>
        <taxon>Insecta</taxon>
        <taxon>Pterygota</taxon>
        <taxon>Neoptera</taxon>
        <taxon>Endopterygota</taxon>
        <taxon>Coleoptera</taxon>
        <taxon>Polyphaga</taxon>
        <taxon>Cucujiformia</taxon>
        <taxon>Chrysomeloidea</taxon>
        <taxon>Cerambycidae</taxon>
        <taxon>Lamiinae</taxon>
        <taxon>Monochamini</taxon>
        <taxon>Molorchus</taxon>
    </lineage>
</organism>
<gene>
    <name evidence="1" type="ORF">NQ317_015922</name>
</gene>
<evidence type="ECO:0000313" key="1">
    <source>
        <dbReference type="EMBL" id="KAJ8978112.1"/>
    </source>
</evidence>
<comment type="caution">
    <text evidence="1">The sequence shown here is derived from an EMBL/GenBank/DDBJ whole genome shotgun (WGS) entry which is preliminary data.</text>
</comment>
<dbReference type="Proteomes" id="UP001162164">
    <property type="component" value="Unassembled WGS sequence"/>
</dbReference>
<protein>
    <submittedName>
        <fullName evidence="1">Uncharacterized protein</fullName>
    </submittedName>
</protein>
<evidence type="ECO:0000313" key="2">
    <source>
        <dbReference type="Proteomes" id="UP001162164"/>
    </source>
</evidence>
<sequence>MEKLRLSGPANREKWICFAHLIPLEKVAKVRGNRISLASMITEISIKNIENGTPRTGYPVYCNNNDDKGWPKKRSRVRLLPEQFTPVQEVVVCPVSFSPSMTFLAKKN</sequence>
<accession>A0ABQ9JL43</accession>
<proteinExistence type="predicted"/>
<dbReference type="EMBL" id="JAPWTJ010000472">
    <property type="protein sequence ID" value="KAJ8978112.1"/>
    <property type="molecule type" value="Genomic_DNA"/>
</dbReference>